<dbReference type="Proteomes" id="UP000539313">
    <property type="component" value="Unassembled WGS sequence"/>
</dbReference>
<dbReference type="PRINTS" id="PR00069">
    <property type="entry name" value="ALDKETRDTASE"/>
</dbReference>
<keyword evidence="1" id="KW-0560">Oxidoreductase</keyword>
<dbReference type="GO" id="GO:0005737">
    <property type="term" value="C:cytoplasm"/>
    <property type="evidence" value="ECO:0007669"/>
    <property type="project" value="TreeGrafter"/>
</dbReference>
<evidence type="ECO:0000313" key="3">
    <source>
        <dbReference type="EMBL" id="MBA9005698.1"/>
    </source>
</evidence>
<feature type="domain" description="HTH merR-type" evidence="2">
    <location>
        <begin position="4"/>
        <end position="73"/>
    </location>
</feature>
<evidence type="ECO:0000256" key="1">
    <source>
        <dbReference type="ARBA" id="ARBA00023002"/>
    </source>
</evidence>
<organism evidence="3 4">
    <name type="scientific">Thermomonospora cellulosilytica</name>
    <dbReference type="NCBI Taxonomy" id="1411118"/>
    <lineage>
        <taxon>Bacteria</taxon>
        <taxon>Bacillati</taxon>
        <taxon>Actinomycetota</taxon>
        <taxon>Actinomycetes</taxon>
        <taxon>Streptosporangiales</taxon>
        <taxon>Thermomonosporaceae</taxon>
        <taxon>Thermomonospora</taxon>
    </lineage>
</organism>
<dbReference type="GO" id="GO:0006355">
    <property type="term" value="P:regulation of DNA-templated transcription"/>
    <property type="evidence" value="ECO:0007669"/>
    <property type="project" value="InterPro"/>
</dbReference>
<dbReference type="CDD" id="cd01109">
    <property type="entry name" value="HTH_YyaN"/>
    <property type="match status" value="1"/>
</dbReference>
<dbReference type="InterPro" id="IPR036812">
    <property type="entry name" value="NAD(P)_OxRdtase_dom_sf"/>
</dbReference>
<dbReference type="PROSITE" id="PS50937">
    <property type="entry name" value="HTH_MERR_2"/>
    <property type="match status" value="1"/>
</dbReference>
<dbReference type="Gene3D" id="1.10.1660.10">
    <property type="match status" value="1"/>
</dbReference>
<dbReference type="InterPro" id="IPR000551">
    <property type="entry name" value="MerR-type_HTH_dom"/>
</dbReference>
<dbReference type="CDD" id="cd19076">
    <property type="entry name" value="AKR_AKR13A_13D"/>
    <property type="match status" value="1"/>
</dbReference>
<comment type="caution">
    <text evidence="3">The sequence shown here is derived from an EMBL/GenBank/DDBJ whole genome shotgun (WGS) entry which is preliminary data.</text>
</comment>
<name>A0A7W3R9S9_9ACTN</name>
<dbReference type="SUPFAM" id="SSF51430">
    <property type="entry name" value="NAD(P)-linked oxidoreductase"/>
    <property type="match status" value="1"/>
</dbReference>
<evidence type="ECO:0000313" key="4">
    <source>
        <dbReference type="Proteomes" id="UP000539313"/>
    </source>
</evidence>
<reference evidence="3 4" key="1">
    <citation type="submission" date="2020-08" db="EMBL/GenBank/DDBJ databases">
        <title>Sequencing the genomes of 1000 actinobacteria strains.</title>
        <authorList>
            <person name="Klenk H.-P."/>
        </authorList>
    </citation>
    <scope>NUCLEOTIDE SEQUENCE [LARGE SCALE GENOMIC DNA]</scope>
    <source>
        <strain evidence="3 4">DSM 45823</strain>
    </source>
</reference>
<dbReference type="PANTHER" id="PTHR43625">
    <property type="entry name" value="AFLATOXIN B1 ALDEHYDE REDUCTASE"/>
    <property type="match status" value="1"/>
</dbReference>
<proteinExistence type="predicted"/>
<dbReference type="Pfam" id="PF13411">
    <property type="entry name" value="MerR_1"/>
    <property type="match status" value="1"/>
</dbReference>
<dbReference type="PANTHER" id="PTHR43625:SF40">
    <property type="entry name" value="ALDO-KETO REDUCTASE YAKC [NADP(+)]"/>
    <property type="match status" value="1"/>
</dbReference>
<dbReference type="InterPro" id="IPR023210">
    <property type="entry name" value="NADP_OxRdtase_dom"/>
</dbReference>
<dbReference type="GO" id="GO:0016491">
    <property type="term" value="F:oxidoreductase activity"/>
    <property type="evidence" value="ECO:0007669"/>
    <property type="project" value="UniProtKB-KW"/>
</dbReference>
<dbReference type="Pfam" id="PF00248">
    <property type="entry name" value="Aldo_ket_red"/>
    <property type="match status" value="1"/>
</dbReference>
<dbReference type="PRINTS" id="PR00040">
    <property type="entry name" value="HTHMERR"/>
</dbReference>
<evidence type="ECO:0000259" key="2">
    <source>
        <dbReference type="PROSITE" id="PS50937"/>
    </source>
</evidence>
<dbReference type="RefSeq" id="WP_182706797.1">
    <property type="nucleotide sequence ID" value="NZ_JACJII010000001.1"/>
</dbReference>
<protein>
    <submittedName>
        <fullName evidence="3">Aryl-alcohol dehydrogenase-like predicted oxidoreductase</fullName>
    </submittedName>
</protein>
<keyword evidence="4" id="KW-1185">Reference proteome</keyword>
<gene>
    <name evidence="3" type="ORF">HNR21_004580</name>
</gene>
<dbReference type="SMART" id="SM00422">
    <property type="entry name" value="HTH_MERR"/>
    <property type="match status" value="1"/>
</dbReference>
<dbReference type="GO" id="GO:0003677">
    <property type="term" value="F:DNA binding"/>
    <property type="evidence" value="ECO:0007669"/>
    <property type="project" value="InterPro"/>
</dbReference>
<sequence length="448" mass="49256">MDEGLSIAEAAERTGLTAHTLRYYERAGLLASPVRAAGGHRRYRQGDLDRIHLITRLRATGMSISGIRRYFELVDAGAATTSARRLMLVEHRAKVLGQIAQLRQDLALIDRKIGDYERREEAAMSTRTLGQGLVSSALGLGCMGMSDFYGPGDDTESIATIHRALDLGVTHLDTSDMYGPFTNERLVGKAIQGRREEVLLATKFGVERLPDGTRVGINGRPEYVRKCCDASLQRLGTDHIDLYYQHRVDPSVPIEETWGAMAELVQAGKVRHLGISEATPQTLRRAHAVHPITAGQYEYSLFTRDLEGDIIPTLRELGIGLVAYSPLGRGFLTGAITSPDQFADDDFRPGSPRFQGENFTANLRLAERVRRMAEAKRVTPAQLALAWVLAQGDDIVPIPGTKRRARLEENAAARYVELTAEDLAALAEAVPADAVAGDRYPNPHTVRH</sequence>
<dbReference type="InterPro" id="IPR050791">
    <property type="entry name" value="Aldo-Keto_reductase"/>
</dbReference>
<dbReference type="InterPro" id="IPR020471">
    <property type="entry name" value="AKR"/>
</dbReference>
<dbReference type="EMBL" id="JACJII010000001">
    <property type="protein sequence ID" value="MBA9005698.1"/>
    <property type="molecule type" value="Genomic_DNA"/>
</dbReference>
<dbReference type="Gene3D" id="3.20.20.100">
    <property type="entry name" value="NADP-dependent oxidoreductase domain"/>
    <property type="match status" value="1"/>
</dbReference>
<accession>A0A7W3R9S9</accession>
<dbReference type="AlphaFoldDB" id="A0A7W3R9S9"/>
<dbReference type="PROSITE" id="PS00552">
    <property type="entry name" value="HTH_MERR_1"/>
    <property type="match status" value="1"/>
</dbReference>
<dbReference type="InterPro" id="IPR009061">
    <property type="entry name" value="DNA-bd_dom_put_sf"/>
</dbReference>
<dbReference type="SUPFAM" id="SSF46955">
    <property type="entry name" value="Putative DNA-binding domain"/>
    <property type="match status" value="1"/>
</dbReference>